<keyword evidence="3" id="KW-1185">Reference proteome</keyword>
<dbReference type="Pfam" id="PF02811">
    <property type="entry name" value="PHP"/>
    <property type="match status" value="1"/>
</dbReference>
<accession>A0A941CLK5</accession>
<dbReference type="RefSeq" id="WP_211799405.1">
    <property type="nucleotide sequence ID" value="NZ_JAGSCS010000001.1"/>
</dbReference>
<evidence type="ECO:0000313" key="3">
    <source>
        <dbReference type="Proteomes" id="UP000675379"/>
    </source>
</evidence>
<dbReference type="GO" id="GO:0035312">
    <property type="term" value="F:5'-3' DNA exonuclease activity"/>
    <property type="evidence" value="ECO:0007669"/>
    <property type="project" value="TreeGrafter"/>
</dbReference>
<evidence type="ECO:0000313" key="2">
    <source>
        <dbReference type="EMBL" id="MBR0574891.1"/>
    </source>
</evidence>
<dbReference type="Proteomes" id="UP000675379">
    <property type="component" value="Unassembled WGS sequence"/>
</dbReference>
<dbReference type="AlphaFoldDB" id="A0A941CLK5"/>
<reference evidence="2" key="1">
    <citation type="submission" date="2021-04" db="EMBL/GenBank/DDBJ databases">
        <title>Proteiniclasticum sedimins sp. nov., an obligate anaerobic bacterium isolated from anaerobic sludge.</title>
        <authorList>
            <person name="Liu J."/>
        </authorList>
    </citation>
    <scope>NUCLEOTIDE SEQUENCE</scope>
    <source>
        <strain evidence="2">BAD-10</strain>
    </source>
</reference>
<dbReference type="EMBL" id="JAGSCS010000001">
    <property type="protein sequence ID" value="MBR0574891.1"/>
    <property type="molecule type" value="Genomic_DNA"/>
</dbReference>
<dbReference type="InterPro" id="IPR052018">
    <property type="entry name" value="PHP_domain"/>
</dbReference>
<name>A0A941CLK5_9CLOT</name>
<proteinExistence type="predicted"/>
<dbReference type="GO" id="GO:0004534">
    <property type="term" value="F:5'-3' RNA exonuclease activity"/>
    <property type="evidence" value="ECO:0007669"/>
    <property type="project" value="TreeGrafter"/>
</dbReference>
<dbReference type="InterPro" id="IPR004013">
    <property type="entry name" value="PHP_dom"/>
</dbReference>
<dbReference type="PANTHER" id="PTHR42924:SF3">
    <property type="entry name" value="POLYMERASE_HISTIDINOL PHOSPHATASE N-TERMINAL DOMAIN-CONTAINING PROTEIN"/>
    <property type="match status" value="1"/>
</dbReference>
<dbReference type="InterPro" id="IPR003141">
    <property type="entry name" value="Pol/His_phosphatase_N"/>
</dbReference>
<sequence length="285" mass="32562">MLNDLHIHTTYSDGAFTPDEIIAMARERKIRWISITDHDTLGAYGNFQDQFEDIDIIPGIEVSTYYKGHEIHILSYFHATDDPALLALLDRSKTDRVDRYHKILKNLSDLGILLPDTAQPKDSYGRAHIAKLLIAHGYVKNIREAFELYLDVDKVAYEKRYKIDTRLALKTLRAAGGIPILAHPGEKLNNLHFERLVLELKAYGLLGIEVYHPSHTKEMTNRFYALARKNHLLITGGSDFHGQLDRTISGANDKLGRYGLNDHLMAQLQKAHLNLTKQAQRRSER</sequence>
<dbReference type="Gene3D" id="3.20.20.140">
    <property type="entry name" value="Metal-dependent hydrolases"/>
    <property type="match status" value="1"/>
</dbReference>
<dbReference type="SUPFAM" id="SSF89550">
    <property type="entry name" value="PHP domain-like"/>
    <property type="match status" value="1"/>
</dbReference>
<evidence type="ECO:0000259" key="1">
    <source>
        <dbReference type="SMART" id="SM00481"/>
    </source>
</evidence>
<protein>
    <submittedName>
        <fullName evidence="2">PHP domain-containing protein</fullName>
    </submittedName>
</protein>
<dbReference type="Gene3D" id="1.10.150.650">
    <property type="match status" value="1"/>
</dbReference>
<dbReference type="InterPro" id="IPR016195">
    <property type="entry name" value="Pol/histidinol_Pase-like"/>
</dbReference>
<dbReference type="CDD" id="cd07438">
    <property type="entry name" value="PHP_HisPPase_AMP"/>
    <property type="match status" value="1"/>
</dbReference>
<dbReference type="PANTHER" id="PTHR42924">
    <property type="entry name" value="EXONUCLEASE"/>
    <property type="match status" value="1"/>
</dbReference>
<comment type="caution">
    <text evidence="2">The sequence shown here is derived from an EMBL/GenBank/DDBJ whole genome shotgun (WGS) entry which is preliminary data.</text>
</comment>
<gene>
    <name evidence="2" type="ORF">KCG48_00915</name>
</gene>
<organism evidence="2 3">
    <name type="scientific">Proteiniclasticum sediminis</name>
    <dbReference type="NCBI Taxonomy" id="2804028"/>
    <lineage>
        <taxon>Bacteria</taxon>
        <taxon>Bacillati</taxon>
        <taxon>Bacillota</taxon>
        <taxon>Clostridia</taxon>
        <taxon>Eubacteriales</taxon>
        <taxon>Clostridiaceae</taxon>
        <taxon>Proteiniclasticum</taxon>
    </lineage>
</organism>
<feature type="domain" description="Polymerase/histidinol phosphatase N-terminal" evidence="1">
    <location>
        <begin position="3"/>
        <end position="66"/>
    </location>
</feature>
<dbReference type="SMART" id="SM00481">
    <property type="entry name" value="POLIIIAc"/>
    <property type="match status" value="1"/>
</dbReference>